<keyword evidence="6" id="KW-0418">Kinase</keyword>
<dbReference type="PROSITE" id="PS50109">
    <property type="entry name" value="HIS_KIN"/>
    <property type="match status" value="1"/>
</dbReference>
<evidence type="ECO:0000256" key="3">
    <source>
        <dbReference type="ARBA" id="ARBA00022553"/>
    </source>
</evidence>
<evidence type="ECO:0000256" key="11">
    <source>
        <dbReference type="SAM" id="SignalP"/>
    </source>
</evidence>
<evidence type="ECO:0000256" key="1">
    <source>
        <dbReference type="ARBA" id="ARBA00000085"/>
    </source>
</evidence>
<dbReference type="EMBL" id="QXJM01000014">
    <property type="protein sequence ID" value="RIE05261.1"/>
    <property type="molecule type" value="Genomic_DNA"/>
</dbReference>
<feature type="transmembrane region" description="Helical" evidence="10">
    <location>
        <begin position="352"/>
        <end position="373"/>
    </location>
</feature>
<proteinExistence type="predicted"/>
<feature type="transmembrane region" description="Helical" evidence="10">
    <location>
        <begin position="322"/>
        <end position="340"/>
    </location>
</feature>
<dbReference type="InterPro" id="IPR011623">
    <property type="entry name" value="7TMR_DISM_rcpt_extracell_dom1"/>
</dbReference>
<keyword evidence="10" id="KW-0472">Membrane</keyword>
<dbReference type="Proteomes" id="UP000266340">
    <property type="component" value="Unassembled WGS sequence"/>
</dbReference>
<dbReference type="Gene3D" id="2.60.120.260">
    <property type="entry name" value="Galactose-binding domain-like"/>
    <property type="match status" value="1"/>
</dbReference>
<keyword evidence="14" id="KW-1185">Reference proteome</keyword>
<dbReference type="InterPro" id="IPR004358">
    <property type="entry name" value="Sig_transdc_His_kin-like_C"/>
</dbReference>
<comment type="catalytic activity">
    <reaction evidence="1">
        <text>ATP + protein L-histidine = ADP + protein N-phospho-L-histidine.</text>
        <dbReference type="EC" id="2.7.13.3"/>
    </reaction>
</comment>
<reference evidence="13 14" key="1">
    <citation type="submission" date="2018-09" db="EMBL/GenBank/DDBJ databases">
        <title>Cohnella cavernae sp. nov., isolated from a karst cave.</title>
        <authorList>
            <person name="Zhu H."/>
        </authorList>
    </citation>
    <scope>NUCLEOTIDE SEQUENCE [LARGE SCALE GENOMIC DNA]</scope>
    <source>
        <strain evidence="13 14">K2E09-144</strain>
    </source>
</reference>
<dbReference type="InterPro" id="IPR050736">
    <property type="entry name" value="Sensor_HK_Regulatory"/>
</dbReference>
<dbReference type="Pfam" id="PF07695">
    <property type="entry name" value="7TMR-DISM_7TM"/>
    <property type="match status" value="1"/>
</dbReference>
<organism evidence="13 14">
    <name type="scientific">Cohnella faecalis</name>
    <dbReference type="NCBI Taxonomy" id="2315694"/>
    <lineage>
        <taxon>Bacteria</taxon>
        <taxon>Bacillati</taxon>
        <taxon>Bacillota</taxon>
        <taxon>Bacilli</taxon>
        <taxon>Bacillales</taxon>
        <taxon>Paenibacillaceae</taxon>
        <taxon>Cohnella</taxon>
    </lineage>
</organism>
<dbReference type="SUPFAM" id="SSF49785">
    <property type="entry name" value="Galactose-binding domain-like"/>
    <property type="match status" value="1"/>
</dbReference>
<feature type="chain" id="PRO_5038370488" description="histidine kinase" evidence="11">
    <location>
        <begin position="31"/>
        <end position="718"/>
    </location>
</feature>
<dbReference type="CDD" id="cd00082">
    <property type="entry name" value="HisKA"/>
    <property type="match status" value="1"/>
</dbReference>
<dbReference type="PRINTS" id="PR00344">
    <property type="entry name" value="BCTRLSENSOR"/>
</dbReference>
<dbReference type="InterPro" id="IPR003594">
    <property type="entry name" value="HATPase_dom"/>
</dbReference>
<dbReference type="GO" id="GO:0005524">
    <property type="term" value="F:ATP binding"/>
    <property type="evidence" value="ECO:0007669"/>
    <property type="project" value="UniProtKB-KW"/>
</dbReference>
<evidence type="ECO:0000256" key="4">
    <source>
        <dbReference type="ARBA" id="ARBA00022679"/>
    </source>
</evidence>
<dbReference type="GO" id="GO:0000155">
    <property type="term" value="F:phosphorelay sensor kinase activity"/>
    <property type="evidence" value="ECO:0007669"/>
    <property type="project" value="InterPro"/>
</dbReference>
<evidence type="ECO:0000256" key="5">
    <source>
        <dbReference type="ARBA" id="ARBA00022741"/>
    </source>
</evidence>
<dbReference type="EC" id="2.7.13.3" evidence="2"/>
<name>A0A398D189_9BACL</name>
<feature type="signal peptide" evidence="11">
    <location>
        <begin position="1"/>
        <end position="30"/>
    </location>
</feature>
<dbReference type="Gene3D" id="3.30.565.10">
    <property type="entry name" value="Histidine kinase-like ATPase, C-terminal domain"/>
    <property type="match status" value="1"/>
</dbReference>
<dbReference type="InterPro" id="IPR008979">
    <property type="entry name" value="Galactose-bd-like_sf"/>
</dbReference>
<dbReference type="InterPro" id="IPR036890">
    <property type="entry name" value="HATPase_C_sf"/>
</dbReference>
<evidence type="ECO:0000313" key="14">
    <source>
        <dbReference type="Proteomes" id="UP000266340"/>
    </source>
</evidence>
<keyword evidence="8" id="KW-0902">Two-component regulatory system</keyword>
<feature type="transmembrane region" description="Helical" evidence="10">
    <location>
        <begin position="380"/>
        <end position="403"/>
    </location>
</feature>
<sequence length="718" mass="79544">MGCAAGDMTRRWMRFCLLAVLLTTAVVSSAVETAMANAGGERNADGQIPEATEGILDLTGHSLAGDGTVLLNGEWEFYWTRLLEPDDLPVYESRAVGMKFERVPSIWSAYREDGKALKNRGYATYRLTVKLDKADAGRTLALYMPSVATAYKLWINEDLAAASGKVGRSKEEMTARNVPDVIRFVPKGRELQFVIQVSNFVQRKGGLWEALRLGNEEQISYLRTKSILEEACILGCLVIMGLYHIGLYRFRKKDPSPLYFGAICLAVGLRMTVLGQTLLPYLLPDMTWQTAVRIEYMTAIIAFHLLIRYIHSQYPRECSPAVRWISLIACAGFGLLVTVAPPSIFTQFMLPYQLTVALPTVLYVLVVYVLAAIRRRDGSLLNGIGSGFFGLTVGGDVLYYNHLIPSGNFIPYGLLGFMFTQSLNLAGRLSREFGRSEQLAHELVQVNEELEDKVRDRTAELRASHDRLERINMELTGLEQSRKQLLTAISHELGTPLTSIQGYVKLMIDGVLPADDRESLQLIYNKTKILDRIIQDLFELSKLEAGQLQFRFGDIRIVPFFRGLAEGYTVQFKKSGLRYELELGEVDVEAVIAADPVRLEQVIAIFVTNAEKFTLPGGTIRTSLKPGAMPVTQAPAIRLSVADTGPGIAVNDLPFVFDRFYRGSPSAGKREDGAGLGLAIAKQIVEQHGGVIGVESRHGEGSTFYMLLPLRHAEEGAV</sequence>
<dbReference type="AlphaFoldDB" id="A0A398D189"/>
<evidence type="ECO:0000256" key="6">
    <source>
        <dbReference type="ARBA" id="ARBA00022777"/>
    </source>
</evidence>
<dbReference type="SUPFAM" id="SSF55874">
    <property type="entry name" value="ATPase domain of HSP90 chaperone/DNA topoisomerase II/histidine kinase"/>
    <property type="match status" value="1"/>
</dbReference>
<evidence type="ECO:0000256" key="2">
    <source>
        <dbReference type="ARBA" id="ARBA00012438"/>
    </source>
</evidence>
<dbReference type="SMART" id="SM00388">
    <property type="entry name" value="HisKA"/>
    <property type="match status" value="1"/>
</dbReference>
<keyword evidence="10" id="KW-0812">Transmembrane</keyword>
<keyword evidence="7" id="KW-0067">ATP-binding</keyword>
<dbReference type="PANTHER" id="PTHR43711">
    <property type="entry name" value="TWO-COMPONENT HISTIDINE KINASE"/>
    <property type="match status" value="1"/>
</dbReference>
<dbReference type="Pfam" id="PF00512">
    <property type="entry name" value="HisKA"/>
    <property type="match status" value="1"/>
</dbReference>
<evidence type="ECO:0000256" key="9">
    <source>
        <dbReference type="SAM" id="Coils"/>
    </source>
</evidence>
<comment type="caution">
    <text evidence="13">The sequence shown here is derived from an EMBL/GenBank/DDBJ whole genome shotgun (WGS) entry which is preliminary data.</text>
</comment>
<dbReference type="Pfam" id="PF02518">
    <property type="entry name" value="HATPase_c"/>
    <property type="match status" value="1"/>
</dbReference>
<evidence type="ECO:0000256" key="7">
    <source>
        <dbReference type="ARBA" id="ARBA00022840"/>
    </source>
</evidence>
<keyword evidence="10" id="KW-1133">Transmembrane helix</keyword>
<dbReference type="InterPro" id="IPR036097">
    <property type="entry name" value="HisK_dim/P_sf"/>
</dbReference>
<keyword evidence="11" id="KW-0732">Signal</keyword>
<keyword evidence="4" id="KW-0808">Transferase</keyword>
<dbReference type="Gene3D" id="1.10.287.130">
    <property type="match status" value="1"/>
</dbReference>
<dbReference type="InterPro" id="IPR003661">
    <property type="entry name" value="HisK_dim/P_dom"/>
</dbReference>
<evidence type="ECO:0000313" key="13">
    <source>
        <dbReference type="EMBL" id="RIE05261.1"/>
    </source>
</evidence>
<feature type="transmembrane region" description="Helical" evidence="10">
    <location>
        <begin position="227"/>
        <end position="246"/>
    </location>
</feature>
<feature type="coiled-coil region" evidence="9">
    <location>
        <begin position="436"/>
        <end position="488"/>
    </location>
</feature>
<evidence type="ECO:0000256" key="10">
    <source>
        <dbReference type="SAM" id="Phobius"/>
    </source>
</evidence>
<dbReference type="SMART" id="SM00387">
    <property type="entry name" value="HATPase_c"/>
    <property type="match status" value="1"/>
</dbReference>
<accession>A0A398D189</accession>
<feature type="transmembrane region" description="Helical" evidence="10">
    <location>
        <begin position="258"/>
        <end position="279"/>
    </location>
</feature>
<keyword evidence="3" id="KW-0597">Phosphoprotein</keyword>
<dbReference type="SUPFAM" id="SSF47384">
    <property type="entry name" value="Homodimeric domain of signal transducing histidine kinase"/>
    <property type="match status" value="1"/>
</dbReference>
<keyword evidence="9" id="KW-0175">Coiled coil</keyword>
<dbReference type="InterPro" id="IPR005467">
    <property type="entry name" value="His_kinase_dom"/>
</dbReference>
<feature type="domain" description="Histidine kinase" evidence="12">
    <location>
        <begin position="488"/>
        <end position="712"/>
    </location>
</feature>
<evidence type="ECO:0000256" key="8">
    <source>
        <dbReference type="ARBA" id="ARBA00023012"/>
    </source>
</evidence>
<gene>
    <name evidence="13" type="ORF">D3H35_01700</name>
</gene>
<feature type="transmembrane region" description="Helical" evidence="10">
    <location>
        <begin position="291"/>
        <end position="310"/>
    </location>
</feature>
<keyword evidence="5" id="KW-0547">Nucleotide-binding</keyword>
<protein>
    <recommendedName>
        <fullName evidence="2">histidine kinase</fullName>
        <ecNumber evidence="2">2.7.13.3</ecNumber>
    </recommendedName>
</protein>
<evidence type="ECO:0000259" key="12">
    <source>
        <dbReference type="PROSITE" id="PS50109"/>
    </source>
</evidence>
<dbReference type="PANTHER" id="PTHR43711:SF1">
    <property type="entry name" value="HISTIDINE KINASE 1"/>
    <property type="match status" value="1"/>
</dbReference>
<dbReference type="CDD" id="cd00075">
    <property type="entry name" value="HATPase"/>
    <property type="match status" value="1"/>
</dbReference>